<comment type="caution">
    <text evidence="3">The sequence shown here is derived from an EMBL/GenBank/DDBJ whole genome shotgun (WGS) entry which is preliminary data.</text>
</comment>
<reference evidence="3 4" key="1">
    <citation type="submission" date="2020-01" db="EMBL/GenBank/DDBJ databases">
        <title>Draft genome sequence of Cand. Neptunochlamydia vexilliferae K9.</title>
        <authorList>
            <person name="Schulz F."/>
            <person name="Koestlbacher S."/>
            <person name="Wascher F."/>
            <person name="Pizzetti I."/>
            <person name="Horn M."/>
        </authorList>
    </citation>
    <scope>NUCLEOTIDE SEQUENCE [LARGE SCALE GENOMIC DNA]</scope>
    <source>
        <strain evidence="3 4">K9</strain>
    </source>
</reference>
<proteinExistence type="predicted"/>
<feature type="chain" id="PRO_5045204238" description="Secreted protein" evidence="2">
    <location>
        <begin position="19"/>
        <end position="116"/>
    </location>
</feature>
<evidence type="ECO:0000256" key="1">
    <source>
        <dbReference type="SAM" id="Coils"/>
    </source>
</evidence>
<gene>
    <name evidence="3" type="ORF">NEPTK9_000260</name>
</gene>
<dbReference type="Proteomes" id="UP001194714">
    <property type="component" value="Unassembled WGS sequence"/>
</dbReference>
<organism evidence="3 4">
    <name type="scientific">Candidatus Neptunichlamydia vexilliferae</name>
    <dbReference type="NCBI Taxonomy" id="1651774"/>
    <lineage>
        <taxon>Bacteria</taxon>
        <taxon>Pseudomonadati</taxon>
        <taxon>Chlamydiota</taxon>
        <taxon>Chlamydiia</taxon>
        <taxon>Parachlamydiales</taxon>
        <taxon>Simkaniaceae</taxon>
        <taxon>Candidatus Neptunichlamydia</taxon>
    </lineage>
</organism>
<keyword evidence="1" id="KW-0175">Coiled coil</keyword>
<evidence type="ECO:0008006" key="5">
    <source>
        <dbReference type="Google" id="ProtNLM"/>
    </source>
</evidence>
<evidence type="ECO:0000313" key="4">
    <source>
        <dbReference type="Proteomes" id="UP001194714"/>
    </source>
</evidence>
<keyword evidence="2" id="KW-0732">Signal</keyword>
<evidence type="ECO:0000313" key="3">
    <source>
        <dbReference type="EMBL" id="MBF5058761.1"/>
    </source>
</evidence>
<accession>A0ABS0AZ56</accession>
<dbReference type="RefSeq" id="WP_194847042.1">
    <property type="nucleotide sequence ID" value="NZ_JAAEJV010000003.1"/>
</dbReference>
<feature type="signal peptide" evidence="2">
    <location>
        <begin position="1"/>
        <end position="18"/>
    </location>
</feature>
<keyword evidence="4" id="KW-1185">Reference proteome</keyword>
<evidence type="ECO:0000256" key="2">
    <source>
        <dbReference type="SAM" id="SignalP"/>
    </source>
</evidence>
<protein>
    <recommendedName>
        <fullName evidence="5">Secreted protein</fullName>
    </recommendedName>
</protein>
<sequence>MKFWILLACLCFSLQGMALVKEQPPSNWKQEVTTIDEAVAKLTDLRNKELANAAWAQNQGDRLQFQPHNLNDARRYWNEADTSREIAARYQEEIDKLEARKVTILKQQGIDYNPQP</sequence>
<name>A0ABS0AZ56_9BACT</name>
<dbReference type="EMBL" id="JAAEJV010000003">
    <property type="protein sequence ID" value="MBF5058761.1"/>
    <property type="molecule type" value="Genomic_DNA"/>
</dbReference>
<feature type="coiled-coil region" evidence="1">
    <location>
        <begin position="80"/>
        <end position="107"/>
    </location>
</feature>